<evidence type="ECO:0000313" key="1">
    <source>
        <dbReference type="EMBL" id="DAE17383.1"/>
    </source>
</evidence>
<name>A0A8S5QDQ4_9CAUD</name>
<accession>A0A8S5QDQ4</accession>
<reference evidence="1" key="1">
    <citation type="journal article" date="2021" name="Proc. Natl. Acad. Sci. U.S.A.">
        <title>A Catalog of Tens of Thousands of Viruses from Human Metagenomes Reveals Hidden Associations with Chronic Diseases.</title>
        <authorList>
            <person name="Tisza M.J."/>
            <person name="Buck C.B."/>
        </authorList>
    </citation>
    <scope>NUCLEOTIDE SEQUENCE</scope>
    <source>
        <strain evidence="1">Ctr2f5</strain>
    </source>
</reference>
<dbReference type="EMBL" id="BK015639">
    <property type="protein sequence ID" value="DAE17383.1"/>
    <property type="molecule type" value="Genomic_DNA"/>
</dbReference>
<protein>
    <submittedName>
        <fullName evidence="1">Winged helix-turn-helix DNA-binding protein</fullName>
    </submittedName>
</protein>
<proteinExistence type="predicted"/>
<dbReference type="GO" id="GO:0003677">
    <property type="term" value="F:DNA binding"/>
    <property type="evidence" value="ECO:0007669"/>
    <property type="project" value="UniProtKB-KW"/>
</dbReference>
<keyword evidence="1" id="KW-0238">DNA-binding</keyword>
<sequence length="279" mass="33221">MPVQCVTQQQLEFYLTGQVSKRRRISDYIRCGLQELIDNGIIEKENEIQKHYILDCSKLWINVKKDKFTTITFNEVKKIFQIDNTNNFLLLRYFVLLIGTISSKITVFLPNGESKNRVVGNVTIDYLSKLSGISERTIIEYNKALEEAGLLYIYRHEDFIVDDSNNIKRMSNIYGRLTDSTYIDKFAVDQKKHRETYRYLKNNNETANNKRMLAQKYQQLLKGKGENYSKSEILSIYYYVLSENKKYEKLYEKNNYDEYLEKIRSVDVFEKYDFIEMEN</sequence>
<organism evidence="1">
    <name type="scientific">Siphoviridae sp. ctr2f5</name>
    <dbReference type="NCBI Taxonomy" id="2825684"/>
    <lineage>
        <taxon>Viruses</taxon>
        <taxon>Duplodnaviria</taxon>
        <taxon>Heunggongvirae</taxon>
        <taxon>Uroviricota</taxon>
        <taxon>Caudoviricetes</taxon>
    </lineage>
</organism>